<dbReference type="InterPro" id="IPR043917">
    <property type="entry name" value="DUF5753"/>
</dbReference>
<dbReference type="Gene3D" id="1.10.260.40">
    <property type="entry name" value="lambda repressor-like DNA-binding domains"/>
    <property type="match status" value="1"/>
</dbReference>
<dbReference type="RefSeq" id="WP_189970915.1">
    <property type="nucleotide sequence ID" value="NZ_BMVL01000007.1"/>
</dbReference>
<accession>A0ABS4L972</accession>
<dbReference type="SUPFAM" id="SSF47413">
    <property type="entry name" value="lambda repressor-like DNA-binding domains"/>
    <property type="match status" value="1"/>
</dbReference>
<dbReference type="CDD" id="cd00093">
    <property type="entry name" value="HTH_XRE"/>
    <property type="match status" value="1"/>
</dbReference>
<organism evidence="2 3">
    <name type="scientific">Streptomyces avidinii</name>
    <dbReference type="NCBI Taxonomy" id="1895"/>
    <lineage>
        <taxon>Bacteria</taxon>
        <taxon>Bacillati</taxon>
        <taxon>Actinomycetota</taxon>
        <taxon>Actinomycetes</taxon>
        <taxon>Kitasatosporales</taxon>
        <taxon>Streptomycetaceae</taxon>
        <taxon>Streptomyces</taxon>
    </lineage>
</organism>
<keyword evidence="3" id="KW-1185">Reference proteome</keyword>
<sequence>MPPRKRVRPNATTMKMVGAMVAAARIAKNLTQKQLGELVRLDAETIASIEQGRRALMPNVAELMDQVLGLPGVLTVAAHKMPQVDVIPPWAEPLINLEQKAVTLSSYQNQVVPGLLQTQAYAEAVFRSRVPLYTDSEVADQTAARLDRQTTLRREKPMVASFVIWEPALTCPLGGRAVLHEQLRHLLTCSELTGVSIQILPLDRTLHPALDGPFVLLETPVHQHIAYLETQRGSLVVSDLDEVSILSMKYAMLRTQALNPEETRDLLKRLLGDP</sequence>
<dbReference type="InterPro" id="IPR010982">
    <property type="entry name" value="Lambda_DNA-bd_dom_sf"/>
</dbReference>
<dbReference type="SMART" id="SM00530">
    <property type="entry name" value="HTH_XRE"/>
    <property type="match status" value="1"/>
</dbReference>
<reference evidence="2 3" key="1">
    <citation type="submission" date="2021-03" db="EMBL/GenBank/DDBJ databases">
        <title>Genomic Encyclopedia of Type Strains, Phase IV (KMG-IV): sequencing the most valuable type-strain genomes for metagenomic binning, comparative biology and taxonomic classification.</title>
        <authorList>
            <person name="Goeker M."/>
        </authorList>
    </citation>
    <scope>NUCLEOTIDE SEQUENCE [LARGE SCALE GENOMIC DNA]</scope>
    <source>
        <strain evidence="2 3">DSM 40526</strain>
    </source>
</reference>
<dbReference type="EMBL" id="JAGGLQ010000009">
    <property type="protein sequence ID" value="MBP2038647.1"/>
    <property type="molecule type" value="Genomic_DNA"/>
</dbReference>
<dbReference type="Pfam" id="PF13560">
    <property type="entry name" value="HTH_31"/>
    <property type="match status" value="1"/>
</dbReference>
<dbReference type="InterPro" id="IPR001387">
    <property type="entry name" value="Cro/C1-type_HTH"/>
</dbReference>
<name>A0ABS4L972_STRAV</name>
<gene>
    <name evidence="2" type="ORF">J2Z77_004460</name>
</gene>
<evidence type="ECO:0000259" key="1">
    <source>
        <dbReference type="PROSITE" id="PS50943"/>
    </source>
</evidence>
<proteinExistence type="predicted"/>
<dbReference type="Proteomes" id="UP001519310">
    <property type="component" value="Unassembled WGS sequence"/>
</dbReference>
<evidence type="ECO:0000313" key="3">
    <source>
        <dbReference type="Proteomes" id="UP001519310"/>
    </source>
</evidence>
<comment type="caution">
    <text evidence="2">The sequence shown here is derived from an EMBL/GenBank/DDBJ whole genome shotgun (WGS) entry which is preliminary data.</text>
</comment>
<protein>
    <submittedName>
        <fullName evidence="2">Transcriptional regulator with XRE-family HTH domain</fullName>
    </submittedName>
</protein>
<dbReference type="PROSITE" id="PS50943">
    <property type="entry name" value="HTH_CROC1"/>
    <property type="match status" value="1"/>
</dbReference>
<feature type="domain" description="HTH cro/C1-type" evidence="1">
    <location>
        <begin position="21"/>
        <end position="74"/>
    </location>
</feature>
<dbReference type="Pfam" id="PF19054">
    <property type="entry name" value="DUF5753"/>
    <property type="match status" value="1"/>
</dbReference>
<evidence type="ECO:0000313" key="2">
    <source>
        <dbReference type="EMBL" id="MBP2038647.1"/>
    </source>
</evidence>